<evidence type="ECO:0000256" key="7">
    <source>
        <dbReference type="ARBA" id="ARBA00023136"/>
    </source>
</evidence>
<organism evidence="9 10">
    <name type="scientific">Floricoccus tropicus</name>
    <dbReference type="NCBI Taxonomy" id="1859473"/>
    <lineage>
        <taxon>Bacteria</taxon>
        <taxon>Bacillati</taxon>
        <taxon>Bacillota</taxon>
        <taxon>Bacilli</taxon>
        <taxon>Lactobacillales</taxon>
        <taxon>Streptococcaceae</taxon>
        <taxon>Floricoccus</taxon>
    </lineage>
</organism>
<keyword evidence="4" id="KW-1003">Cell membrane</keyword>
<dbReference type="Proteomes" id="UP000178622">
    <property type="component" value="Unassembled WGS sequence"/>
</dbReference>
<feature type="transmembrane region" description="Helical" evidence="8">
    <location>
        <begin position="219"/>
        <end position="252"/>
    </location>
</feature>
<feature type="transmembrane region" description="Helical" evidence="8">
    <location>
        <begin position="291"/>
        <end position="310"/>
    </location>
</feature>
<dbReference type="STRING" id="1859473.BG261_05600"/>
<gene>
    <name evidence="9" type="ORF">BG261_05600</name>
</gene>
<evidence type="ECO:0000256" key="5">
    <source>
        <dbReference type="ARBA" id="ARBA00022692"/>
    </source>
</evidence>
<reference evidence="10" key="1">
    <citation type="submission" date="2016-09" db="EMBL/GenBank/DDBJ databases">
        <title>Draft genome sequence of a novel species of the family Streptococcaceae isolated from flowers.</title>
        <authorList>
            <person name="Chuah L.-O."/>
            <person name="Yap K.-P."/>
            <person name="Thong K.L."/>
            <person name="Liong M.T."/>
            <person name="Ahmad R."/>
            <person name="Rusul G."/>
        </authorList>
    </citation>
    <scope>NUCLEOTIDE SEQUENCE [LARGE SCALE GENOMIC DNA]</scope>
    <source>
        <strain evidence="10">DF1</strain>
    </source>
</reference>
<sequence length="315" mass="34691">MRKYLPLMTLLLVSLLSLFIGVHNITIDGILHGDSQQLMMLNKVRLPRTISLILAGGMVSISGKVMQHMMQNKFVSAGTIGMMDSARLGILVAMLFFPASTILLKSTFAFIFAFISSLTFLALSRLLPKGDEMILPLAGIMYGNIIGSVAIFFAYQFQIIQNLSSWLQGNFSTIMKGQYELIYLTVPVFIALYLMAYKITVLGLGDEVAASLGMNYKLIQLIVLVLVSLGSSSVLIMVGSIPFLGIIIPNLVSILYGDHLKNTLNLTWIFGSIFLVVCDILSRTLIAPYEIPVSVIVGSLGGAMFIFFLLRRMRR</sequence>
<evidence type="ECO:0000256" key="8">
    <source>
        <dbReference type="SAM" id="Phobius"/>
    </source>
</evidence>
<comment type="similarity">
    <text evidence="2">Belongs to the binding-protein-dependent transport system permease family. FecCD subfamily.</text>
</comment>
<dbReference type="SUPFAM" id="SSF81345">
    <property type="entry name" value="ABC transporter involved in vitamin B12 uptake, BtuC"/>
    <property type="match status" value="1"/>
</dbReference>
<dbReference type="AlphaFoldDB" id="A0A1E8GKT3"/>
<dbReference type="Pfam" id="PF01032">
    <property type="entry name" value="FecCD"/>
    <property type="match status" value="1"/>
</dbReference>
<dbReference type="PANTHER" id="PTHR30472:SF27">
    <property type="entry name" value="PETROBACTIN IMPORT SYSTEM PERMEASE PROTEIN YCLN"/>
    <property type="match status" value="1"/>
</dbReference>
<dbReference type="InterPro" id="IPR000522">
    <property type="entry name" value="ABC_transptr_permease_BtuC"/>
</dbReference>
<protein>
    <submittedName>
        <fullName evidence="9">Iron ABC transporter permease</fullName>
    </submittedName>
</protein>
<dbReference type="CDD" id="cd06550">
    <property type="entry name" value="TM_ABC_iron-siderophores_like"/>
    <property type="match status" value="1"/>
</dbReference>
<comment type="subcellular location">
    <subcellularLocation>
        <location evidence="1">Cell membrane</location>
        <topology evidence="1">Multi-pass membrane protein</topology>
    </subcellularLocation>
</comment>
<name>A0A1E8GKT3_9LACT</name>
<keyword evidence="6 8" id="KW-1133">Transmembrane helix</keyword>
<dbReference type="GO" id="GO:0033214">
    <property type="term" value="P:siderophore-iron import into cell"/>
    <property type="evidence" value="ECO:0007669"/>
    <property type="project" value="TreeGrafter"/>
</dbReference>
<evidence type="ECO:0000313" key="9">
    <source>
        <dbReference type="EMBL" id="OFI48862.1"/>
    </source>
</evidence>
<dbReference type="GO" id="GO:0005886">
    <property type="term" value="C:plasma membrane"/>
    <property type="evidence" value="ECO:0007669"/>
    <property type="project" value="UniProtKB-SubCell"/>
</dbReference>
<evidence type="ECO:0000256" key="3">
    <source>
        <dbReference type="ARBA" id="ARBA00022448"/>
    </source>
</evidence>
<dbReference type="RefSeq" id="WP_070792795.1">
    <property type="nucleotide sequence ID" value="NZ_MKIR01000023.1"/>
</dbReference>
<keyword evidence="10" id="KW-1185">Reference proteome</keyword>
<accession>A0A1E8GKT3</accession>
<feature type="transmembrane region" description="Helical" evidence="8">
    <location>
        <begin position="88"/>
        <end position="121"/>
    </location>
</feature>
<evidence type="ECO:0000256" key="2">
    <source>
        <dbReference type="ARBA" id="ARBA00007935"/>
    </source>
</evidence>
<feature type="transmembrane region" description="Helical" evidence="8">
    <location>
        <begin position="48"/>
        <end position="67"/>
    </location>
</feature>
<keyword evidence="5 8" id="KW-0812">Transmembrane</keyword>
<feature type="transmembrane region" description="Helical" evidence="8">
    <location>
        <begin position="133"/>
        <end position="155"/>
    </location>
</feature>
<feature type="transmembrane region" description="Helical" evidence="8">
    <location>
        <begin position="181"/>
        <end position="199"/>
    </location>
</feature>
<evidence type="ECO:0000256" key="4">
    <source>
        <dbReference type="ARBA" id="ARBA00022475"/>
    </source>
</evidence>
<dbReference type="GO" id="GO:0022857">
    <property type="term" value="F:transmembrane transporter activity"/>
    <property type="evidence" value="ECO:0007669"/>
    <property type="project" value="InterPro"/>
</dbReference>
<evidence type="ECO:0000256" key="6">
    <source>
        <dbReference type="ARBA" id="ARBA00022989"/>
    </source>
</evidence>
<keyword evidence="7 8" id="KW-0472">Membrane</keyword>
<dbReference type="Gene3D" id="1.10.3470.10">
    <property type="entry name" value="ABC transporter involved in vitamin B12 uptake, BtuC"/>
    <property type="match status" value="1"/>
</dbReference>
<dbReference type="EMBL" id="MKIR01000023">
    <property type="protein sequence ID" value="OFI48862.1"/>
    <property type="molecule type" value="Genomic_DNA"/>
</dbReference>
<comment type="caution">
    <text evidence="9">The sequence shown here is derived from an EMBL/GenBank/DDBJ whole genome shotgun (WGS) entry which is preliminary data.</text>
</comment>
<evidence type="ECO:0000313" key="10">
    <source>
        <dbReference type="Proteomes" id="UP000178622"/>
    </source>
</evidence>
<dbReference type="InterPro" id="IPR037294">
    <property type="entry name" value="ABC_BtuC-like"/>
</dbReference>
<evidence type="ECO:0000256" key="1">
    <source>
        <dbReference type="ARBA" id="ARBA00004651"/>
    </source>
</evidence>
<proteinExistence type="inferred from homology"/>
<keyword evidence="3" id="KW-0813">Transport</keyword>
<feature type="transmembrane region" description="Helical" evidence="8">
    <location>
        <begin position="264"/>
        <end position="285"/>
    </location>
</feature>
<dbReference type="PANTHER" id="PTHR30472">
    <property type="entry name" value="FERRIC ENTEROBACTIN TRANSPORT SYSTEM PERMEASE PROTEIN"/>
    <property type="match status" value="1"/>
</dbReference>